<dbReference type="InterPro" id="IPR035926">
    <property type="entry name" value="NusB-like_sf"/>
</dbReference>
<evidence type="ECO:0000256" key="1">
    <source>
        <dbReference type="ARBA" id="ARBA00002724"/>
    </source>
</evidence>
<evidence type="ECO:0000256" key="7">
    <source>
        <dbReference type="ARBA" id="ARBA00022603"/>
    </source>
</evidence>
<comment type="function">
    <text evidence="1">Specifically methylates the cytosine at position 967 (m5C967) of 16S rRNA.</text>
</comment>
<dbReference type="InterPro" id="IPR006027">
    <property type="entry name" value="NusB_RsmB_TIM44"/>
</dbReference>
<proteinExistence type="inferred from homology"/>
<feature type="binding site" evidence="14">
    <location>
        <position position="276"/>
    </location>
    <ligand>
        <name>S-adenosyl-L-methionine</name>
        <dbReference type="ChEBI" id="CHEBI:59789"/>
    </ligand>
</feature>
<dbReference type="CDD" id="cd02440">
    <property type="entry name" value="AdoMet_MTases"/>
    <property type="match status" value="1"/>
</dbReference>
<evidence type="ECO:0000259" key="15">
    <source>
        <dbReference type="PROSITE" id="PS51686"/>
    </source>
</evidence>
<feature type="active site" description="Nucleophile" evidence="14">
    <location>
        <position position="374"/>
    </location>
</feature>
<keyword evidence="7 14" id="KW-0489">Methyltransferase</keyword>
<dbReference type="InterPro" id="IPR029063">
    <property type="entry name" value="SAM-dependent_MTases_sf"/>
</dbReference>
<dbReference type="Gene3D" id="1.10.940.10">
    <property type="entry name" value="NusB-like"/>
    <property type="match status" value="1"/>
</dbReference>
<evidence type="ECO:0000256" key="8">
    <source>
        <dbReference type="ARBA" id="ARBA00022679"/>
    </source>
</evidence>
<dbReference type="FunFam" id="3.40.50.150:FF:000022">
    <property type="entry name" value="Ribosomal RNA small subunit methyltransferase B"/>
    <property type="match status" value="1"/>
</dbReference>
<evidence type="ECO:0000313" key="17">
    <source>
        <dbReference type="Proteomes" id="UP000664654"/>
    </source>
</evidence>
<dbReference type="InterPro" id="IPR018314">
    <property type="entry name" value="RsmB/NOL1/NOP2-like_CS"/>
</dbReference>
<keyword evidence="8 14" id="KW-0808">Transferase</keyword>
<evidence type="ECO:0000256" key="11">
    <source>
        <dbReference type="ARBA" id="ARBA00030399"/>
    </source>
</evidence>
<dbReference type="InterPro" id="IPR049560">
    <property type="entry name" value="MeTrfase_RsmB-F_NOP2_cat"/>
</dbReference>
<dbReference type="Gene3D" id="3.30.70.1170">
    <property type="entry name" value="Sun protein, domain 3"/>
    <property type="match status" value="1"/>
</dbReference>
<feature type="binding site" evidence="14">
    <location>
        <begin position="252"/>
        <end position="258"/>
    </location>
    <ligand>
        <name>S-adenosyl-L-methionine</name>
        <dbReference type="ChEBI" id="CHEBI:59789"/>
    </ligand>
</feature>
<evidence type="ECO:0000256" key="12">
    <source>
        <dbReference type="ARBA" id="ARBA00031088"/>
    </source>
</evidence>
<dbReference type="PANTHER" id="PTHR22807:SF61">
    <property type="entry name" value="NOL1_NOP2_SUN FAMILY PROTEIN _ ANTITERMINATION NUSB DOMAIN-CONTAINING PROTEIN"/>
    <property type="match status" value="1"/>
</dbReference>
<dbReference type="GO" id="GO:0009383">
    <property type="term" value="F:rRNA (cytosine-C5-)-methyltransferase activity"/>
    <property type="evidence" value="ECO:0007669"/>
    <property type="project" value="TreeGrafter"/>
</dbReference>
<feature type="domain" description="SAM-dependent MTase RsmB/NOP-type" evidence="15">
    <location>
        <begin position="162"/>
        <end position="431"/>
    </location>
</feature>
<dbReference type="SUPFAM" id="SSF53335">
    <property type="entry name" value="S-adenosyl-L-methionine-dependent methyltransferases"/>
    <property type="match status" value="1"/>
</dbReference>
<dbReference type="EMBL" id="JAFKCV010000005">
    <property type="protein sequence ID" value="MBN7825895.1"/>
    <property type="molecule type" value="Genomic_DNA"/>
</dbReference>
<comment type="caution">
    <text evidence="16">The sequence shown here is derived from an EMBL/GenBank/DDBJ whole genome shotgun (WGS) entry which is preliminary data.</text>
</comment>
<evidence type="ECO:0000256" key="6">
    <source>
        <dbReference type="ARBA" id="ARBA00022552"/>
    </source>
</evidence>
<comment type="similarity">
    <text evidence="3 14">Belongs to the class I-like SAM-binding methyltransferase superfamily. RsmB/NOP family.</text>
</comment>
<protein>
    <recommendedName>
        <fullName evidence="4">16S rRNA (cytosine(967)-C(5))-methyltransferase</fullName>
        <ecNumber evidence="4">2.1.1.176</ecNumber>
    </recommendedName>
    <alternativeName>
        <fullName evidence="11">16S rRNA m5C967 methyltransferase</fullName>
    </alternativeName>
    <alternativeName>
        <fullName evidence="12">rRNA (cytosine-C(5)-)-methyltransferase RsmB</fullName>
    </alternativeName>
</protein>
<dbReference type="AlphaFoldDB" id="A0A939DPJ5"/>
<organism evidence="16 17">
    <name type="scientific">Bowmanella dokdonensis</name>
    <dbReference type="NCBI Taxonomy" id="751969"/>
    <lineage>
        <taxon>Bacteria</taxon>
        <taxon>Pseudomonadati</taxon>
        <taxon>Pseudomonadota</taxon>
        <taxon>Gammaproteobacteria</taxon>
        <taxon>Alteromonadales</taxon>
        <taxon>Alteromonadaceae</taxon>
        <taxon>Bowmanella</taxon>
    </lineage>
</organism>
<dbReference type="EC" id="2.1.1.176" evidence="4"/>
<reference evidence="16" key="1">
    <citation type="submission" date="2021-03" db="EMBL/GenBank/DDBJ databases">
        <title>novel species isolated from a fishpond in China.</title>
        <authorList>
            <person name="Lu H."/>
            <person name="Cai Z."/>
        </authorList>
    </citation>
    <scope>NUCLEOTIDE SEQUENCE</scope>
    <source>
        <strain evidence="16">JCM 30855</strain>
    </source>
</reference>
<evidence type="ECO:0000256" key="4">
    <source>
        <dbReference type="ARBA" id="ARBA00012140"/>
    </source>
</evidence>
<feature type="binding site" evidence="14">
    <location>
        <position position="321"/>
    </location>
    <ligand>
        <name>S-adenosyl-L-methionine</name>
        <dbReference type="ChEBI" id="CHEBI:59789"/>
    </ligand>
</feature>
<comment type="subcellular location">
    <subcellularLocation>
        <location evidence="2">Cytoplasm</location>
    </subcellularLocation>
</comment>
<dbReference type="PROSITE" id="PS01153">
    <property type="entry name" value="NOL1_NOP2_SUN"/>
    <property type="match status" value="1"/>
</dbReference>
<dbReference type="Gene3D" id="3.40.50.150">
    <property type="entry name" value="Vaccinia Virus protein VP39"/>
    <property type="match status" value="1"/>
</dbReference>
<dbReference type="InterPro" id="IPR023267">
    <property type="entry name" value="RCMT"/>
</dbReference>
<gene>
    <name evidence="16" type="primary">rsmB</name>
    <name evidence="16" type="ORF">J0A66_11720</name>
</gene>
<keyword evidence="6" id="KW-0698">rRNA processing</keyword>
<keyword evidence="5" id="KW-0963">Cytoplasm</keyword>
<comment type="catalytic activity">
    <reaction evidence="13">
        <text>cytidine(967) in 16S rRNA + S-adenosyl-L-methionine = 5-methylcytidine(967) in 16S rRNA + S-adenosyl-L-homocysteine + H(+)</text>
        <dbReference type="Rhea" id="RHEA:42748"/>
        <dbReference type="Rhea" id="RHEA-COMP:10219"/>
        <dbReference type="Rhea" id="RHEA-COMP:10220"/>
        <dbReference type="ChEBI" id="CHEBI:15378"/>
        <dbReference type="ChEBI" id="CHEBI:57856"/>
        <dbReference type="ChEBI" id="CHEBI:59789"/>
        <dbReference type="ChEBI" id="CHEBI:74483"/>
        <dbReference type="ChEBI" id="CHEBI:82748"/>
        <dbReference type="EC" id="2.1.1.176"/>
    </reaction>
</comment>
<dbReference type="Pfam" id="PF22458">
    <property type="entry name" value="RsmF-B_ferredox"/>
    <property type="match status" value="1"/>
</dbReference>
<dbReference type="InterPro" id="IPR054728">
    <property type="entry name" value="RsmB-like_ferredoxin"/>
</dbReference>
<evidence type="ECO:0000256" key="9">
    <source>
        <dbReference type="ARBA" id="ARBA00022691"/>
    </source>
</evidence>
<sequence>MKPSRLRADAATALFSVLEQGKSLREVMPALQARHEDKDKAWLQEMIYGCLRTLPQLQHWSRQLLSKPLKARQKVVEHLLLLGIYQLAFTRISPHAAVAETVGACQELKCPGLKALVNACLRNFIRQQLADRPSEDPQIVSGLPKWLYKKLVQQYPDQWQQIAQAMNSKAPIWLRVNQTKVSRQVFCEALDQENVQYQIPPDHPYGVILAKGYDLMRLPGYDLGWFAAQDGAAQLAAPLLDPQPGDRLLDACAAPGGKTCHLLELQDQLQECIALDSDATRLKRVEENLQRLGHQARVICGDAANPATWNEKGSFDRILLDAPCSATGVIRRHPDIKWLRKGTDIAPLVALQASILDALWTRLKPGGVLLYATCSVLPEENADQIRHFLQRQHDAGLLPINPEETLDSPGLQLLPGEGQMDGFYYARLLKS</sequence>
<dbReference type="Pfam" id="PF01029">
    <property type="entry name" value="NusB"/>
    <property type="match status" value="1"/>
</dbReference>
<dbReference type="InterPro" id="IPR001678">
    <property type="entry name" value="MeTrfase_RsmB-F_NOP2_dom"/>
</dbReference>
<evidence type="ECO:0000313" key="16">
    <source>
        <dbReference type="EMBL" id="MBN7825895.1"/>
    </source>
</evidence>
<dbReference type="GO" id="GO:0006355">
    <property type="term" value="P:regulation of DNA-templated transcription"/>
    <property type="evidence" value="ECO:0007669"/>
    <property type="project" value="InterPro"/>
</dbReference>
<evidence type="ECO:0000256" key="14">
    <source>
        <dbReference type="PROSITE-ProRule" id="PRU01023"/>
    </source>
</evidence>
<dbReference type="InterPro" id="IPR004573">
    <property type="entry name" value="rRNA_ssu_MeTfrase_B"/>
</dbReference>
<dbReference type="GO" id="GO:0003723">
    <property type="term" value="F:RNA binding"/>
    <property type="evidence" value="ECO:0007669"/>
    <property type="project" value="UniProtKB-UniRule"/>
</dbReference>
<dbReference type="Pfam" id="PF01189">
    <property type="entry name" value="Methyltr_RsmB-F"/>
    <property type="match status" value="1"/>
</dbReference>
<evidence type="ECO:0000256" key="13">
    <source>
        <dbReference type="ARBA" id="ARBA00047283"/>
    </source>
</evidence>
<dbReference type="SUPFAM" id="SSF48013">
    <property type="entry name" value="NusB-like"/>
    <property type="match status" value="1"/>
</dbReference>
<dbReference type="PRINTS" id="PR02008">
    <property type="entry name" value="RCMTFAMILY"/>
</dbReference>
<dbReference type="RefSeq" id="WP_206573998.1">
    <property type="nucleotide sequence ID" value="NZ_JAFKCV010000005.1"/>
</dbReference>
<dbReference type="GO" id="GO:0005829">
    <property type="term" value="C:cytosol"/>
    <property type="evidence" value="ECO:0007669"/>
    <property type="project" value="TreeGrafter"/>
</dbReference>
<evidence type="ECO:0000256" key="2">
    <source>
        <dbReference type="ARBA" id="ARBA00004496"/>
    </source>
</evidence>
<keyword evidence="10 14" id="KW-0694">RNA-binding</keyword>
<dbReference type="PANTHER" id="PTHR22807">
    <property type="entry name" value="NOP2 YEAST -RELATED NOL1/NOP2/FMU SUN DOMAIN-CONTAINING"/>
    <property type="match status" value="1"/>
</dbReference>
<keyword evidence="9 14" id="KW-0949">S-adenosyl-L-methionine</keyword>
<dbReference type="NCBIfam" id="NF008149">
    <property type="entry name" value="PRK10901.1"/>
    <property type="match status" value="1"/>
</dbReference>
<dbReference type="PROSITE" id="PS51686">
    <property type="entry name" value="SAM_MT_RSMB_NOP"/>
    <property type="match status" value="1"/>
</dbReference>
<accession>A0A939DPJ5</accession>
<evidence type="ECO:0000256" key="5">
    <source>
        <dbReference type="ARBA" id="ARBA00022490"/>
    </source>
</evidence>
<evidence type="ECO:0000256" key="3">
    <source>
        <dbReference type="ARBA" id="ARBA00007494"/>
    </source>
</evidence>
<dbReference type="Gene3D" id="1.10.287.730">
    <property type="entry name" value="Helix hairpin bin"/>
    <property type="match status" value="1"/>
</dbReference>
<name>A0A939DPJ5_9ALTE</name>
<evidence type="ECO:0000256" key="10">
    <source>
        <dbReference type="ARBA" id="ARBA00022884"/>
    </source>
</evidence>
<keyword evidence="17" id="KW-1185">Reference proteome</keyword>
<feature type="binding site" evidence="14">
    <location>
        <position position="302"/>
    </location>
    <ligand>
        <name>S-adenosyl-L-methionine</name>
        <dbReference type="ChEBI" id="CHEBI:59789"/>
    </ligand>
</feature>
<dbReference type="GO" id="GO:0070475">
    <property type="term" value="P:rRNA base methylation"/>
    <property type="evidence" value="ECO:0007669"/>
    <property type="project" value="TreeGrafter"/>
</dbReference>
<dbReference type="Proteomes" id="UP000664654">
    <property type="component" value="Unassembled WGS sequence"/>
</dbReference>
<dbReference type="NCBIfam" id="TIGR00563">
    <property type="entry name" value="rsmB"/>
    <property type="match status" value="1"/>
</dbReference>